<evidence type="ECO:0000256" key="2">
    <source>
        <dbReference type="ARBA" id="ARBA00023125"/>
    </source>
</evidence>
<evidence type="ECO:0000256" key="5">
    <source>
        <dbReference type="RuleBase" id="RU004560"/>
    </source>
</evidence>
<evidence type="ECO:0000256" key="1">
    <source>
        <dbReference type="ARBA" id="ARBA00023015"/>
    </source>
</evidence>
<dbReference type="InterPro" id="IPR001138">
    <property type="entry name" value="Zn2Cys6_DnaBD"/>
</dbReference>
<dbReference type="Gene3D" id="3.40.50.300">
    <property type="entry name" value="P-loop containing nucleotide triphosphate hydrolases"/>
    <property type="match status" value="1"/>
</dbReference>
<keyword evidence="3" id="KW-0804">Transcription</keyword>
<feature type="region of interest" description="Disordered" evidence="6">
    <location>
        <begin position="974"/>
        <end position="1028"/>
    </location>
</feature>
<dbReference type="GO" id="GO:0003677">
    <property type="term" value="F:DNA binding"/>
    <property type="evidence" value="ECO:0007669"/>
    <property type="project" value="UniProtKB-KW"/>
</dbReference>
<feature type="compositionally biased region" description="Basic residues" evidence="6">
    <location>
        <begin position="350"/>
        <end position="365"/>
    </location>
</feature>
<feature type="compositionally biased region" description="Low complexity" evidence="6">
    <location>
        <begin position="262"/>
        <end position="274"/>
    </location>
</feature>
<feature type="compositionally biased region" description="Low complexity" evidence="6">
    <location>
        <begin position="1280"/>
        <end position="1293"/>
    </location>
</feature>
<keyword evidence="1" id="KW-0805">Transcription regulation</keyword>
<evidence type="ECO:0000256" key="4">
    <source>
        <dbReference type="ARBA" id="ARBA00023242"/>
    </source>
</evidence>
<dbReference type="SMART" id="SM00066">
    <property type="entry name" value="GAL4"/>
    <property type="match status" value="3"/>
</dbReference>
<feature type="compositionally biased region" description="Basic and acidic residues" evidence="6">
    <location>
        <begin position="1079"/>
        <end position="1095"/>
    </location>
</feature>
<evidence type="ECO:0008006" key="10">
    <source>
        <dbReference type="Google" id="ProtNLM"/>
    </source>
</evidence>
<keyword evidence="2" id="KW-0238">DNA-binding</keyword>
<dbReference type="Gene3D" id="4.10.240.10">
    <property type="entry name" value="Zn(2)-C6 fungal-type DNA-binding domain"/>
    <property type="match status" value="3"/>
</dbReference>
<dbReference type="InterPro" id="IPR030379">
    <property type="entry name" value="G_SEPTIN_dom"/>
</dbReference>
<feature type="domain" description="Zn(2)-C6 fungal-type" evidence="7">
    <location>
        <begin position="315"/>
        <end position="345"/>
    </location>
</feature>
<feature type="region of interest" description="Disordered" evidence="6">
    <location>
        <begin position="262"/>
        <end position="306"/>
    </location>
</feature>
<feature type="domain" description="Septin-type G" evidence="8">
    <location>
        <begin position="551"/>
        <end position="935"/>
    </location>
</feature>
<evidence type="ECO:0000313" key="9">
    <source>
        <dbReference type="EMBL" id="KAG5170687.1"/>
    </source>
</evidence>
<feature type="compositionally biased region" description="Polar residues" evidence="6">
    <location>
        <begin position="799"/>
        <end position="809"/>
    </location>
</feature>
<sequence>MDRDQFRQSSLPSSLIPHLYTAPQQPRDSSTRTTLLDDADHPVSPPFTHLYPPQSRSPTWADGEPGPSSLARSATHPYPDYYPGRDRLYPPEAHDRLSERDYYTDRAFYPARDHYPTREPYRQSSTERLPYPEREPYPERLPWTERQPPTESQFSERRPYHDSAQQQQQLQYSDRRAPSARVSEQNFLERTDQYWPSAVPYNINQHPSYQFESLPPAQQQFTMLPQEDASMFNRQDAYTYAPVGSLSLSAPSSAYLRSPNLNSSAYRSSSIPRSVDTDPDTAPGGAHEGKRRRAESLSADEGARKSRNIKKTAVACNFCRGRKLRCNGAKPSCWNCTVRKFQCEYVSNQRRRGPGKAPKGTRSRRAMSTSRNVAHRPSSSVPEHELDALAPEVRPYTSVMALDNFAFQPPEVSPQYMTPPPPKEDHPGLYASRERETDTGDRTDAENIHRKHGNVKLEWTLICSDWFGGKERDSVHSHQDEITALALCVFAGNPAFPVLAFRRSLSTSMNNSDHRIRHDDHDRSTLQGVPGQYPGASTAGSVHKHEAPDNIRPEFNLLVAGCRGGKTSFLRLILDTSVVSQRVTKDQLASVAKFVQGCSGHTSYIRAASIDILLDDGTGQHQPLGLTLIDTPSLDFRDEVAADRILTETLRHIDSRFAEGLDDEWKAQSGDRYVHLCIYFLDPDQIVPPSVPGPPAPLIPRTRTNSFSQPDHEPVILEPPVTTNPLLARPTLPQADIAAIRRLSGRVNVLPVIARADILSNDRLAAVKLAIRRDLADAGIGFGIFDTDSTPYPQDERPNSANRPDSSNGYGHGPNGASAANSTPPTSPTSPPLLRLPYALISPDMYSHSDGVSRRTLSRHELVQQYTPSTHYSIPSPYPRGKFIRSYRWGTLDVLDSAHSDFLSLRAAIFHHMETLQRYTRLYLFEKFRSEYTLQRPTSRHSSNISHLSHIPTMQHTSRPILAIDTAPQPLAHPRSITVQQQPPQQQQQRHDGYPGDVRSAPPPRTNLPESIPASSAGRAAMARVKPPRSKKITVACNFCRSRKLKCDGGRPTCGQCLKRNNPCDYMPQNKRRGTQRQRKGDESGSDSGDERSAEADEPSLSPEIPSQTPSRRSSNVGRHQHEGYTPSLPSMSTMSERRDDSSAASSSRLKVDSASMGESSRRYFPDNEVPHIATLPMTEPPTPAPMSAPNLPPIRPASDLQAAQRKRAATVPGKIGRQSTSSGPKVVACNYCRARKTKCDGAHPACASCARRQLDCNYVHESAYSNGPGQKKSRRSSTSKPDSPRSVSPPSSRMIPTPSTGNDLHDSRDVEMHFGDEVDLKRPMEHGDISRAPKKMRMDNHPAPAGIP</sequence>
<feature type="compositionally biased region" description="Basic and acidic residues" evidence="6">
    <location>
        <begin position="422"/>
        <end position="445"/>
    </location>
</feature>
<dbReference type="GO" id="GO:0000981">
    <property type="term" value="F:DNA-binding transcription factor activity, RNA polymerase II-specific"/>
    <property type="evidence" value="ECO:0007669"/>
    <property type="project" value="InterPro"/>
</dbReference>
<dbReference type="InterPro" id="IPR027417">
    <property type="entry name" value="P-loop_NTPase"/>
</dbReference>
<feature type="region of interest" description="Disordered" evidence="6">
    <location>
        <begin position="1264"/>
        <end position="1349"/>
    </location>
</feature>
<dbReference type="InterPro" id="IPR050675">
    <property type="entry name" value="OAF3"/>
</dbReference>
<dbReference type="GO" id="GO:0005525">
    <property type="term" value="F:GTP binding"/>
    <property type="evidence" value="ECO:0007669"/>
    <property type="project" value="UniProtKB-KW"/>
</dbReference>
<name>A0A8H8CLA8_PSICU</name>
<evidence type="ECO:0000259" key="8">
    <source>
        <dbReference type="PROSITE" id="PS51719"/>
    </source>
</evidence>
<evidence type="ECO:0000256" key="6">
    <source>
        <dbReference type="SAM" id="MobiDB-lite"/>
    </source>
</evidence>
<keyword evidence="5" id="KW-0547">Nucleotide-binding</keyword>
<feature type="region of interest" description="Disordered" evidence="6">
    <location>
        <begin position="415"/>
        <end position="445"/>
    </location>
</feature>
<dbReference type="PANTHER" id="PTHR31069:SF32">
    <property type="entry name" value="ARGININE METABOLISM REGULATION PROTEIN II"/>
    <property type="match status" value="1"/>
</dbReference>
<feature type="region of interest" description="Disordered" evidence="6">
    <location>
        <begin position="786"/>
        <end position="833"/>
    </location>
</feature>
<dbReference type="PROSITE" id="PS51719">
    <property type="entry name" value="G_SEPTIN"/>
    <property type="match status" value="1"/>
</dbReference>
<feature type="region of interest" description="Disordered" evidence="6">
    <location>
        <begin position="1"/>
        <end position="183"/>
    </location>
</feature>
<proteinExistence type="inferred from homology"/>
<comment type="caution">
    <text evidence="9">The sequence shown here is derived from an EMBL/GenBank/DDBJ whole genome shotgun (WGS) entry which is preliminary data.</text>
</comment>
<evidence type="ECO:0000259" key="7">
    <source>
        <dbReference type="PROSITE" id="PS50048"/>
    </source>
</evidence>
<dbReference type="EMBL" id="JAFIQS010000004">
    <property type="protein sequence ID" value="KAG5170687.1"/>
    <property type="molecule type" value="Genomic_DNA"/>
</dbReference>
<dbReference type="PROSITE" id="PS50048">
    <property type="entry name" value="ZN2_CY6_FUNGAL_2"/>
    <property type="match status" value="3"/>
</dbReference>
<gene>
    <name evidence="9" type="ORF">JR316_005078</name>
</gene>
<accession>A0A8H8CLA8</accession>
<keyword evidence="4" id="KW-0539">Nucleus</keyword>
<feature type="region of interest" description="Disordered" evidence="6">
    <location>
        <begin position="1051"/>
        <end position="1225"/>
    </location>
</feature>
<dbReference type="InterPro" id="IPR036864">
    <property type="entry name" value="Zn2-C6_fun-type_DNA-bd_sf"/>
</dbReference>
<dbReference type="GO" id="GO:0008270">
    <property type="term" value="F:zinc ion binding"/>
    <property type="evidence" value="ECO:0007669"/>
    <property type="project" value="InterPro"/>
</dbReference>
<feature type="compositionally biased region" description="Basic and acidic residues" evidence="6">
    <location>
        <begin position="1304"/>
        <end position="1341"/>
    </location>
</feature>
<feature type="compositionally biased region" description="Pro residues" evidence="6">
    <location>
        <begin position="1179"/>
        <end position="1196"/>
    </location>
</feature>
<reference evidence="9" key="1">
    <citation type="submission" date="2021-02" db="EMBL/GenBank/DDBJ databases">
        <title>Psilocybe cubensis genome.</title>
        <authorList>
            <person name="Mckernan K.J."/>
            <person name="Crawford S."/>
            <person name="Trippe A."/>
            <person name="Kane L.T."/>
            <person name="Mclaughlin S."/>
        </authorList>
    </citation>
    <scope>NUCLEOTIDE SEQUENCE [LARGE SCALE GENOMIC DNA]</scope>
    <source>
        <strain evidence="9">MGC-MH-2018</strain>
    </source>
</reference>
<dbReference type="Pfam" id="PF00735">
    <property type="entry name" value="Septin"/>
    <property type="match status" value="3"/>
</dbReference>
<comment type="similarity">
    <text evidence="5">Belongs to the TRAFAC class TrmE-Era-EngA-EngB-Septin-like GTPase superfamily. Septin GTPase family.</text>
</comment>
<feature type="domain" description="Zn(2)-C6 fungal-type" evidence="7">
    <location>
        <begin position="1229"/>
        <end position="1259"/>
    </location>
</feature>
<feature type="region of interest" description="Disordered" evidence="6">
    <location>
        <begin position="350"/>
        <end position="383"/>
    </location>
</feature>
<feature type="compositionally biased region" description="Basic and acidic residues" evidence="6">
    <location>
        <begin position="1160"/>
        <end position="1170"/>
    </location>
</feature>
<feature type="compositionally biased region" description="Polar residues" evidence="6">
    <location>
        <begin position="1105"/>
        <end position="1118"/>
    </location>
</feature>
<keyword evidence="5" id="KW-0342">GTP-binding</keyword>
<feature type="compositionally biased region" description="Basic and acidic residues" evidence="6">
    <location>
        <begin position="83"/>
        <end position="104"/>
    </location>
</feature>
<feature type="compositionally biased region" description="Polar residues" evidence="6">
    <location>
        <begin position="366"/>
        <end position="381"/>
    </location>
</feature>
<organism evidence="9">
    <name type="scientific">Psilocybe cubensis</name>
    <name type="common">Psychedelic mushroom</name>
    <name type="synonym">Stropharia cubensis</name>
    <dbReference type="NCBI Taxonomy" id="181762"/>
    <lineage>
        <taxon>Eukaryota</taxon>
        <taxon>Fungi</taxon>
        <taxon>Dikarya</taxon>
        <taxon>Basidiomycota</taxon>
        <taxon>Agaricomycotina</taxon>
        <taxon>Agaricomycetes</taxon>
        <taxon>Agaricomycetidae</taxon>
        <taxon>Agaricales</taxon>
        <taxon>Agaricineae</taxon>
        <taxon>Strophariaceae</taxon>
        <taxon>Psilocybe</taxon>
    </lineage>
</organism>
<feature type="compositionally biased region" description="Polar residues" evidence="6">
    <location>
        <begin position="22"/>
        <end position="34"/>
    </location>
</feature>
<dbReference type="SUPFAM" id="SSF57701">
    <property type="entry name" value="Zn2/Cys6 DNA-binding domain"/>
    <property type="match status" value="3"/>
</dbReference>
<dbReference type="PROSITE" id="PS00463">
    <property type="entry name" value="ZN2_CY6_FUNGAL_1"/>
    <property type="match status" value="3"/>
</dbReference>
<evidence type="ECO:0000256" key="3">
    <source>
        <dbReference type="ARBA" id="ARBA00023163"/>
    </source>
</evidence>
<feature type="compositionally biased region" description="Basic and acidic residues" evidence="6">
    <location>
        <begin position="111"/>
        <end position="121"/>
    </location>
</feature>
<dbReference type="PANTHER" id="PTHR31069">
    <property type="entry name" value="OLEATE-ACTIVATED TRANSCRIPTION FACTOR 1-RELATED"/>
    <property type="match status" value="1"/>
</dbReference>
<protein>
    <recommendedName>
        <fullName evidence="10">Zn(2)-C6 fungal-type domain-containing protein</fullName>
    </recommendedName>
</protein>
<dbReference type="CDD" id="cd00067">
    <property type="entry name" value="GAL4"/>
    <property type="match status" value="3"/>
</dbReference>
<dbReference type="Pfam" id="PF00172">
    <property type="entry name" value="Zn_clus"/>
    <property type="match status" value="3"/>
</dbReference>
<feature type="domain" description="Zn(2)-C6 fungal-type" evidence="7">
    <location>
        <begin position="1036"/>
        <end position="1066"/>
    </location>
</feature>